<evidence type="ECO:0000313" key="1">
    <source>
        <dbReference type="EMBL" id="KAK8148579.1"/>
    </source>
</evidence>
<proteinExistence type="predicted"/>
<dbReference type="AlphaFoldDB" id="A0AAW0S367"/>
<evidence type="ECO:0000313" key="2">
    <source>
        <dbReference type="Proteomes" id="UP001397290"/>
    </source>
</evidence>
<comment type="caution">
    <text evidence="1">The sequence shown here is derived from an EMBL/GenBank/DDBJ whole genome shotgun (WGS) entry which is preliminary data.</text>
</comment>
<dbReference type="Proteomes" id="UP001397290">
    <property type="component" value="Unassembled WGS sequence"/>
</dbReference>
<accession>A0AAW0S367</accession>
<reference evidence="1 2" key="1">
    <citation type="submission" date="2020-02" db="EMBL/GenBank/DDBJ databases">
        <title>Comparative genomics of the hypocrealean fungal genus Beauvera.</title>
        <authorList>
            <person name="Showalter D.N."/>
            <person name="Bushley K.E."/>
            <person name="Rehner S.A."/>
        </authorList>
    </citation>
    <scope>NUCLEOTIDE SEQUENCE [LARGE SCALE GENOMIC DNA]</scope>
    <source>
        <strain evidence="1 2">ARSEF4384</strain>
    </source>
</reference>
<gene>
    <name evidence="1" type="ORF">G3M48_009743</name>
</gene>
<name>A0AAW0S367_9HYPO</name>
<protein>
    <submittedName>
        <fullName evidence="1">Uncharacterized protein</fullName>
    </submittedName>
</protein>
<organism evidence="1 2">
    <name type="scientific">Beauveria asiatica</name>
    <dbReference type="NCBI Taxonomy" id="1069075"/>
    <lineage>
        <taxon>Eukaryota</taxon>
        <taxon>Fungi</taxon>
        <taxon>Dikarya</taxon>
        <taxon>Ascomycota</taxon>
        <taxon>Pezizomycotina</taxon>
        <taxon>Sordariomycetes</taxon>
        <taxon>Hypocreomycetidae</taxon>
        <taxon>Hypocreales</taxon>
        <taxon>Cordycipitaceae</taxon>
        <taxon>Beauveria</taxon>
    </lineage>
</organism>
<sequence>MPYFGNPRGHYRPENLDPFDGRATMHGFSGGPSALFRQYSNTTPVYQAFVSDHQEDTCACVPRWAIENDQTSTLQTWLTNDAAQVDRPVLLDLLKTCVYRDKKVRAQMISKVDISFPLDVSIVLRDCVRYMRRPQIVTALELGAGFGEIDPDDMWRVFSAEEGDVAQLFLERV</sequence>
<dbReference type="EMBL" id="JAAHCF010000082">
    <property type="protein sequence ID" value="KAK8148579.1"/>
    <property type="molecule type" value="Genomic_DNA"/>
</dbReference>
<keyword evidence="2" id="KW-1185">Reference proteome</keyword>